<dbReference type="InterPro" id="IPR017937">
    <property type="entry name" value="Thioredoxin_CS"/>
</dbReference>
<dbReference type="InterPro" id="IPR050097">
    <property type="entry name" value="Ferredoxin-NADP_redctase_2"/>
</dbReference>
<evidence type="ECO:0000259" key="5">
    <source>
        <dbReference type="Pfam" id="PF00462"/>
    </source>
</evidence>
<dbReference type="PROSITE" id="PS51354">
    <property type="entry name" value="GLUTAREDOXIN_2"/>
    <property type="match status" value="1"/>
</dbReference>
<reference evidence="7 8" key="1">
    <citation type="submission" date="2019-07" db="EMBL/GenBank/DDBJ databases">
        <title>Whole genome shotgun sequence of Aneurinibacillus danicus NBRC 102444.</title>
        <authorList>
            <person name="Hosoyama A."/>
            <person name="Uohara A."/>
            <person name="Ohji S."/>
            <person name="Ichikawa N."/>
        </authorList>
    </citation>
    <scope>NUCLEOTIDE SEQUENCE [LARGE SCALE GENOMIC DNA]</scope>
    <source>
        <strain evidence="7 8">NBRC 102444</strain>
    </source>
</reference>
<dbReference type="PRINTS" id="PR00469">
    <property type="entry name" value="PNDRDTASEII"/>
</dbReference>
<evidence type="ECO:0000259" key="6">
    <source>
        <dbReference type="Pfam" id="PF07992"/>
    </source>
</evidence>
<feature type="domain" description="FAD/NAD(P)-binding" evidence="6">
    <location>
        <begin position="116"/>
        <end position="401"/>
    </location>
</feature>
<dbReference type="Pfam" id="PF07992">
    <property type="entry name" value="Pyr_redox_2"/>
    <property type="match status" value="1"/>
</dbReference>
<evidence type="ECO:0000256" key="1">
    <source>
        <dbReference type="ARBA" id="ARBA00001974"/>
    </source>
</evidence>
<keyword evidence="4" id="KW-0560">Oxidoreductase</keyword>
<dbReference type="Gene3D" id="3.40.30.10">
    <property type="entry name" value="Glutaredoxin"/>
    <property type="match status" value="1"/>
</dbReference>
<dbReference type="OrthoDB" id="9806179at2"/>
<dbReference type="CDD" id="cd02976">
    <property type="entry name" value="NrdH"/>
    <property type="match status" value="1"/>
</dbReference>
<accession>A0A511VCX6</accession>
<comment type="cofactor">
    <cofactor evidence="1">
        <name>FAD</name>
        <dbReference type="ChEBI" id="CHEBI:57692"/>
    </cofactor>
</comment>
<evidence type="ECO:0000256" key="3">
    <source>
        <dbReference type="ARBA" id="ARBA00022630"/>
    </source>
</evidence>
<dbReference type="InterPro" id="IPR011767">
    <property type="entry name" value="GLR_AS"/>
</dbReference>
<dbReference type="PROSITE" id="PS00194">
    <property type="entry name" value="THIOREDOXIN_1"/>
    <property type="match status" value="1"/>
</dbReference>
<dbReference type="PANTHER" id="PTHR48105">
    <property type="entry name" value="THIOREDOXIN REDUCTASE 1-RELATED-RELATED"/>
    <property type="match status" value="1"/>
</dbReference>
<evidence type="ECO:0000256" key="4">
    <source>
        <dbReference type="ARBA" id="ARBA00023002"/>
    </source>
</evidence>
<evidence type="ECO:0000256" key="2">
    <source>
        <dbReference type="ARBA" id="ARBA00011738"/>
    </source>
</evidence>
<dbReference type="SUPFAM" id="SSF51905">
    <property type="entry name" value="FAD/NAD(P)-binding domain"/>
    <property type="match status" value="2"/>
</dbReference>
<dbReference type="InterPro" id="IPR036188">
    <property type="entry name" value="FAD/NAD-bd_sf"/>
</dbReference>
<dbReference type="SUPFAM" id="SSF52833">
    <property type="entry name" value="Thioredoxin-like"/>
    <property type="match status" value="1"/>
</dbReference>
<evidence type="ECO:0000313" key="8">
    <source>
        <dbReference type="Proteomes" id="UP000321157"/>
    </source>
</evidence>
<dbReference type="Pfam" id="PF00462">
    <property type="entry name" value="Glutaredoxin"/>
    <property type="match status" value="1"/>
</dbReference>
<proteinExistence type="predicted"/>
<feature type="domain" description="Glutaredoxin" evidence="5">
    <location>
        <begin position="5"/>
        <end position="63"/>
    </location>
</feature>
<dbReference type="AlphaFoldDB" id="A0A511VCX6"/>
<comment type="caution">
    <text evidence="7">The sequence shown here is derived from an EMBL/GenBank/DDBJ whole genome shotgun (WGS) entry which is preliminary data.</text>
</comment>
<comment type="subunit">
    <text evidence="2">Homodimer.</text>
</comment>
<organism evidence="7 8">
    <name type="scientific">Aneurinibacillus danicus</name>
    <dbReference type="NCBI Taxonomy" id="267746"/>
    <lineage>
        <taxon>Bacteria</taxon>
        <taxon>Bacillati</taxon>
        <taxon>Bacillota</taxon>
        <taxon>Bacilli</taxon>
        <taxon>Bacillales</taxon>
        <taxon>Paenibacillaceae</taxon>
        <taxon>Aneurinibacillus group</taxon>
        <taxon>Aneurinibacillus</taxon>
    </lineage>
</organism>
<dbReference type="PRINTS" id="PR00368">
    <property type="entry name" value="FADPNR"/>
</dbReference>
<sequence>MENNVIVYTSQGCPYCKKVKEQLTAWGIPFEERNVSENYEYFEELQQKKIFGTPATYINNKLVLGFQEAKMRKLLNLPDDFEAPKTEAASQAKNGEIQDESGIFQSVDQKILDEVYDFVTIGGGPAGASAAVYAARGRLKTLVIDKAPAAGTLAITHKIANYPGVREELTGLELLQRMQAQAHDFGATFVRTNVLSVDFSDPEIKKLEVAEGTIKAKSVFIAVGAKAPSSKIKGEEEFTGRGVSYCSTCDAAFFQDRTVIVTGDNEEAVHEAESLSKFCKEVRFLIPTGTLKGQADLSKLETKDNVKIYKKYRVKEILGENSVEKAVIQTDQKELETWDIDGVFLYLAGMKPGTDFLKDAVSRDIEGYVNVDDMLQTNVPGVFAGGDARRTPIKQAVLSAADGAIAALGADAYVNNRSQLRPQYS</sequence>
<dbReference type="InterPro" id="IPR002109">
    <property type="entry name" value="Glutaredoxin"/>
</dbReference>
<name>A0A511VCX6_9BACL</name>
<protein>
    <submittedName>
        <fullName evidence="7">Uncharacterized protein</fullName>
    </submittedName>
</protein>
<dbReference type="InterPro" id="IPR036249">
    <property type="entry name" value="Thioredoxin-like_sf"/>
</dbReference>
<dbReference type="GO" id="GO:0016491">
    <property type="term" value="F:oxidoreductase activity"/>
    <property type="evidence" value="ECO:0007669"/>
    <property type="project" value="UniProtKB-KW"/>
</dbReference>
<dbReference type="InterPro" id="IPR023753">
    <property type="entry name" value="FAD/NAD-binding_dom"/>
</dbReference>
<dbReference type="EMBL" id="BJXX01000224">
    <property type="protein sequence ID" value="GEN36750.1"/>
    <property type="molecule type" value="Genomic_DNA"/>
</dbReference>
<gene>
    <name evidence="7" type="ORF">ADA01nite_42100</name>
</gene>
<dbReference type="Gene3D" id="3.50.50.60">
    <property type="entry name" value="FAD/NAD(P)-binding domain"/>
    <property type="match status" value="2"/>
</dbReference>
<keyword evidence="8" id="KW-1185">Reference proteome</keyword>
<dbReference type="RefSeq" id="WP_146812378.1">
    <property type="nucleotide sequence ID" value="NZ_BJXX01000224.1"/>
</dbReference>
<dbReference type="Proteomes" id="UP000321157">
    <property type="component" value="Unassembled WGS sequence"/>
</dbReference>
<dbReference type="PROSITE" id="PS00195">
    <property type="entry name" value="GLUTAREDOXIN_1"/>
    <property type="match status" value="1"/>
</dbReference>
<evidence type="ECO:0000313" key="7">
    <source>
        <dbReference type="EMBL" id="GEN36750.1"/>
    </source>
</evidence>
<keyword evidence="3" id="KW-0285">Flavoprotein</keyword>